<comment type="caution">
    <text evidence="3">The sequence shown here is derived from an EMBL/GenBank/DDBJ whole genome shotgun (WGS) entry which is preliminary data.</text>
</comment>
<organism evidence="3 4">
    <name type="scientific">Seminavis robusta</name>
    <dbReference type="NCBI Taxonomy" id="568900"/>
    <lineage>
        <taxon>Eukaryota</taxon>
        <taxon>Sar</taxon>
        <taxon>Stramenopiles</taxon>
        <taxon>Ochrophyta</taxon>
        <taxon>Bacillariophyta</taxon>
        <taxon>Bacillariophyceae</taxon>
        <taxon>Bacillariophycidae</taxon>
        <taxon>Naviculales</taxon>
        <taxon>Naviculaceae</taxon>
        <taxon>Seminavis</taxon>
    </lineage>
</organism>
<dbReference type="PROSITE" id="PS51782">
    <property type="entry name" value="LYSM"/>
    <property type="match status" value="1"/>
</dbReference>
<keyword evidence="4" id="KW-1185">Reference proteome</keyword>
<dbReference type="AlphaFoldDB" id="A0A9N8E2T9"/>
<dbReference type="PANTHER" id="PTHR20932:SF8">
    <property type="entry name" value="LD22649P"/>
    <property type="match status" value="1"/>
</dbReference>
<dbReference type="InterPro" id="IPR045030">
    <property type="entry name" value="LYSM1-4"/>
</dbReference>
<dbReference type="InterPro" id="IPR018392">
    <property type="entry name" value="LysM"/>
</dbReference>
<feature type="region of interest" description="Disordered" evidence="1">
    <location>
        <begin position="363"/>
        <end position="425"/>
    </location>
</feature>
<evidence type="ECO:0000313" key="3">
    <source>
        <dbReference type="EMBL" id="CAB9511130.1"/>
    </source>
</evidence>
<reference evidence="3" key="1">
    <citation type="submission" date="2020-06" db="EMBL/GenBank/DDBJ databases">
        <authorList>
            <consortium name="Plant Systems Biology data submission"/>
        </authorList>
    </citation>
    <scope>NUCLEOTIDE SEQUENCE</scope>
    <source>
        <strain evidence="3">D6</strain>
    </source>
</reference>
<feature type="region of interest" description="Disordered" evidence="1">
    <location>
        <begin position="1"/>
        <end position="30"/>
    </location>
</feature>
<evidence type="ECO:0000313" key="4">
    <source>
        <dbReference type="Proteomes" id="UP001153069"/>
    </source>
</evidence>
<proteinExistence type="predicted"/>
<dbReference type="InterPro" id="IPR036779">
    <property type="entry name" value="LysM_dom_sf"/>
</dbReference>
<accession>A0A9N8E2T9</accession>
<feature type="region of interest" description="Disordered" evidence="1">
    <location>
        <begin position="119"/>
        <end position="164"/>
    </location>
</feature>
<gene>
    <name evidence="3" type="ORF">SEMRO_469_G149390.1</name>
</gene>
<dbReference type="OrthoDB" id="40878at2759"/>
<protein>
    <recommendedName>
        <fullName evidence="2">LysM domain-containing protein</fullName>
    </recommendedName>
</protein>
<feature type="region of interest" description="Disordered" evidence="1">
    <location>
        <begin position="46"/>
        <end position="65"/>
    </location>
</feature>
<dbReference type="Gene3D" id="3.10.350.10">
    <property type="entry name" value="LysM domain"/>
    <property type="match status" value="1"/>
</dbReference>
<sequence length="425" mass="46971">MWKIQKLLAQHAGPRERPRESLPKPPPGMAWLQNQSTKEWKLVPADKHHPADTTATGTTTTNNGNKEEMLDFSGHQQAFDNPFEQAIGHGHETSSVIVKQHHHHLQQLQLQQQPAAAAAAVLDFGEEEEEESKSNQHEETDWELLSDRHSSSTHHTNSSSSNSGIAFVTRNGSIASGCSSSSLSLHKKTLSSSTLDSHDLGPSGKGVLGVDYVEHVILPTDTMQGICLAYKISASRLKRANHFSGETLAVAPKKLVIPISKQAMRQGYLRVQDTDSKEYKLHALQAEFPQQCLGVTEAKAYLELADWALPAAMQSAREDFGWEKTTTSQQLRAGEIRVMMDVTHNTRDGDVTPTLNFSAQGAGFSTCKEEEEEEEKEQEQQQQQQPMDPRLVDPKRPLVEQAASHHNSFGLEMKSLSSSQETSSS</sequence>
<dbReference type="PANTHER" id="PTHR20932">
    <property type="entry name" value="LYSM AND PUTATIVE PEPTIDOGLYCAN-BINDING DOMAIN-CONTAINING PROTEIN"/>
    <property type="match status" value="1"/>
</dbReference>
<evidence type="ECO:0000259" key="2">
    <source>
        <dbReference type="PROSITE" id="PS51782"/>
    </source>
</evidence>
<name>A0A9N8E2T9_9STRA</name>
<feature type="compositionally biased region" description="Low complexity" evidence="1">
    <location>
        <begin position="415"/>
        <end position="425"/>
    </location>
</feature>
<feature type="domain" description="LysM" evidence="2">
    <location>
        <begin position="213"/>
        <end position="257"/>
    </location>
</feature>
<feature type="compositionally biased region" description="Basic and acidic residues" evidence="1">
    <location>
        <begin position="132"/>
        <end position="150"/>
    </location>
</feature>
<feature type="compositionally biased region" description="Low complexity" evidence="1">
    <location>
        <begin position="53"/>
        <end position="64"/>
    </location>
</feature>
<feature type="compositionally biased region" description="Basic and acidic residues" evidence="1">
    <location>
        <begin position="13"/>
        <end position="22"/>
    </location>
</feature>
<dbReference type="EMBL" id="CAICTM010000468">
    <property type="protein sequence ID" value="CAB9511130.1"/>
    <property type="molecule type" value="Genomic_DNA"/>
</dbReference>
<evidence type="ECO:0000256" key="1">
    <source>
        <dbReference type="SAM" id="MobiDB-lite"/>
    </source>
</evidence>
<feature type="compositionally biased region" description="Low complexity" evidence="1">
    <location>
        <begin position="153"/>
        <end position="163"/>
    </location>
</feature>
<dbReference type="Proteomes" id="UP001153069">
    <property type="component" value="Unassembled WGS sequence"/>
</dbReference>